<keyword evidence="2" id="KW-1185">Reference proteome</keyword>
<evidence type="ECO:0000313" key="2">
    <source>
        <dbReference type="Proteomes" id="UP000295221"/>
    </source>
</evidence>
<dbReference type="OrthoDB" id="1120511at2"/>
<name>A0A4R2GF34_9BACT</name>
<dbReference type="EMBL" id="SLWK01000012">
    <property type="protein sequence ID" value="TCO06818.1"/>
    <property type="molecule type" value="Genomic_DNA"/>
</dbReference>
<evidence type="ECO:0000313" key="1">
    <source>
        <dbReference type="EMBL" id="TCO06818.1"/>
    </source>
</evidence>
<dbReference type="RefSeq" id="WP_132434613.1">
    <property type="nucleotide sequence ID" value="NZ_SLWK01000012.1"/>
</dbReference>
<dbReference type="Proteomes" id="UP000295221">
    <property type="component" value="Unassembled WGS sequence"/>
</dbReference>
<sequence length="141" mass="16042">MELYKDQNVVLRYVDERKELLQVWSGFVPASLFRVIIDISTEFIAKNDVDSLISDVTEQKVVSPEDAEYAASALPEMMQYGLKVMAFVIPKDVFTRLSLKKFSDFGKDKPIGYFNSLPEARQWIKVLLDTPVNKTSGNDLS</sequence>
<organism evidence="1 2">
    <name type="scientific">Natronoflexus pectinivorans</name>
    <dbReference type="NCBI Taxonomy" id="682526"/>
    <lineage>
        <taxon>Bacteria</taxon>
        <taxon>Pseudomonadati</taxon>
        <taxon>Bacteroidota</taxon>
        <taxon>Bacteroidia</taxon>
        <taxon>Marinilabiliales</taxon>
        <taxon>Marinilabiliaceae</taxon>
        <taxon>Natronoflexus</taxon>
    </lineage>
</organism>
<dbReference type="AlphaFoldDB" id="A0A4R2GF34"/>
<protein>
    <recommendedName>
        <fullName evidence="3">SpoIIAA-like protein</fullName>
    </recommendedName>
</protein>
<comment type="caution">
    <text evidence="1">The sequence shown here is derived from an EMBL/GenBank/DDBJ whole genome shotgun (WGS) entry which is preliminary data.</text>
</comment>
<accession>A0A4R2GF34</accession>
<gene>
    <name evidence="1" type="ORF">EV194_11241</name>
</gene>
<proteinExistence type="predicted"/>
<evidence type="ECO:0008006" key="3">
    <source>
        <dbReference type="Google" id="ProtNLM"/>
    </source>
</evidence>
<reference evidence="1 2" key="1">
    <citation type="submission" date="2019-03" db="EMBL/GenBank/DDBJ databases">
        <title>Genomic Encyclopedia of Type Strains, Phase IV (KMG-IV): sequencing the most valuable type-strain genomes for metagenomic binning, comparative biology and taxonomic classification.</title>
        <authorList>
            <person name="Goeker M."/>
        </authorList>
    </citation>
    <scope>NUCLEOTIDE SEQUENCE [LARGE SCALE GENOMIC DNA]</scope>
    <source>
        <strain evidence="1 2">DSM 24179</strain>
    </source>
</reference>